<comment type="subcellular location">
    <subcellularLocation>
        <location evidence="2">Chromosome</location>
    </subcellularLocation>
    <subcellularLocation>
        <location evidence="3">Nucleus</location>
        <location evidence="3">Nucleolus</location>
    </subcellularLocation>
</comment>
<evidence type="ECO:0000256" key="5">
    <source>
        <dbReference type="ARBA" id="ARBA00016738"/>
    </source>
</evidence>
<feature type="compositionally biased region" description="Polar residues" evidence="14">
    <location>
        <begin position="36"/>
        <end position="48"/>
    </location>
</feature>
<keyword evidence="11" id="KW-0175">Coiled coil</keyword>
<dbReference type="AlphaFoldDB" id="A0A1J1IXX9"/>
<dbReference type="InterPro" id="IPR005579">
    <property type="entry name" value="Cgr1-like"/>
</dbReference>
<dbReference type="Proteomes" id="UP000183832">
    <property type="component" value="Unassembled WGS sequence"/>
</dbReference>
<organism evidence="15 16">
    <name type="scientific">Clunio marinus</name>
    <dbReference type="NCBI Taxonomy" id="568069"/>
    <lineage>
        <taxon>Eukaryota</taxon>
        <taxon>Metazoa</taxon>
        <taxon>Ecdysozoa</taxon>
        <taxon>Arthropoda</taxon>
        <taxon>Hexapoda</taxon>
        <taxon>Insecta</taxon>
        <taxon>Pterygota</taxon>
        <taxon>Neoptera</taxon>
        <taxon>Endopterygota</taxon>
        <taxon>Diptera</taxon>
        <taxon>Nematocera</taxon>
        <taxon>Chironomoidea</taxon>
        <taxon>Chironomidae</taxon>
        <taxon>Clunio</taxon>
    </lineage>
</organism>
<keyword evidence="12" id="KW-0539">Nucleus</keyword>
<feature type="non-terminal residue" evidence="15">
    <location>
        <position position="130"/>
    </location>
</feature>
<dbReference type="EMBL" id="CVRI01000064">
    <property type="protein sequence ID" value="CRL05015.1"/>
    <property type="molecule type" value="Genomic_DNA"/>
</dbReference>
<name>A0A1J1IXX9_9DIPT</name>
<dbReference type="Pfam" id="PF03879">
    <property type="entry name" value="Cgr1"/>
    <property type="match status" value="1"/>
</dbReference>
<evidence type="ECO:0000256" key="4">
    <source>
        <dbReference type="ARBA" id="ARBA00007869"/>
    </source>
</evidence>
<dbReference type="GO" id="GO:0005694">
    <property type="term" value="C:chromosome"/>
    <property type="evidence" value="ECO:0007669"/>
    <property type="project" value="UniProtKB-SubCell"/>
</dbReference>
<feature type="compositionally biased region" description="Basic and acidic residues" evidence="14">
    <location>
        <begin position="64"/>
        <end position="92"/>
    </location>
</feature>
<dbReference type="OrthoDB" id="277961at2759"/>
<comment type="similarity">
    <text evidence="4">Belongs to the CGR1 family.</text>
</comment>
<dbReference type="PANTHER" id="PTHR13557">
    <property type="entry name" value="COILED-COIL DOMAIN-CONTAINING PROTEIN 86"/>
    <property type="match status" value="1"/>
</dbReference>
<proteinExistence type="inferred from homology"/>
<protein>
    <recommendedName>
        <fullName evidence="5">Coiled-coil domain-containing protein 86</fullName>
    </recommendedName>
</protein>
<keyword evidence="7" id="KW-0690">Ribosome biogenesis</keyword>
<dbReference type="GO" id="GO:0005730">
    <property type="term" value="C:nucleolus"/>
    <property type="evidence" value="ECO:0007669"/>
    <property type="project" value="UniProtKB-SubCell"/>
</dbReference>
<evidence type="ECO:0000256" key="14">
    <source>
        <dbReference type="SAM" id="MobiDB-lite"/>
    </source>
</evidence>
<evidence type="ECO:0000256" key="6">
    <source>
        <dbReference type="ARBA" id="ARBA00022454"/>
    </source>
</evidence>
<accession>A0A1J1IXX9</accession>
<evidence type="ECO:0000313" key="16">
    <source>
        <dbReference type="Proteomes" id="UP000183832"/>
    </source>
</evidence>
<gene>
    <name evidence="15" type="ORF">CLUMA_CG018257</name>
</gene>
<dbReference type="STRING" id="568069.A0A1J1IXX9"/>
<evidence type="ECO:0000256" key="9">
    <source>
        <dbReference type="ARBA" id="ARBA00022553"/>
    </source>
</evidence>
<evidence type="ECO:0000256" key="2">
    <source>
        <dbReference type="ARBA" id="ARBA00004286"/>
    </source>
</evidence>
<keyword evidence="16" id="KW-1185">Reference proteome</keyword>
<keyword evidence="10" id="KW-0164">Citrullination</keyword>
<evidence type="ECO:0000256" key="13">
    <source>
        <dbReference type="ARBA" id="ARBA00093307"/>
    </source>
</evidence>
<evidence type="ECO:0000256" key="8">
    <source>
        <dbReference type="ARBA" id="ARBA00022552"/>
    </source>
</evidence>
<evidence type="ECO:0000256" key="7">
    <source>
        <dbReference type="ARBA" id="ARBA00022517"/>
    </source>
</evidence>
<evidence type="ECO:0000256" key="10">
    <source>
        <dbReference type="ARBA" id="ARBA00022934"/>
    </source>
</evidence>
<evidence type="ECO:0000256" key="1">
    <source>
        <dbReference type="ARBA" id="ARBA00004090"/>
    </source>
</evidence>
<keyword evidence="6" id="KW-0158">Chromosome</keyword>
<evidence type="ECO:0000256" key="11">
    <source>
        <dbReference type="ARBA" id="ARBA00023054"/>
    </source>
</evidence>
<feature type="region of interest" description="Disordered" evidence="14">
    <location>
        <begin position="1"/>
        <end position="96"/>
    </location>
</feature>
<dbReference type="InterPro" id="IPR026570">
    <property type="entry name" value="CCDC86"/>
</dbReference>
<reference evidence="15 16" key="1">
    <citation type="submission" date="2015-04" db="EMBL/GenBank/DDBJ databases">
        <authorList>
            <person name="Syromyatnikov M.Y."/>
            <person name="Popov V.N."/>
        </authorList>
    </citation>
    <scope>NUCLEOTIDE SEQUENCE [LARGE SCALE GENOMIC DNA]</scope>
</reference>
<comment type="function">
    <text evidence="1">Involved in nucleolar integrity and required for processing of the pre-rRNA for the 60S ribosome subunit.</text>
</comment>
<evidence type="ECO:0000256" key="3">
    <source>
        <dbReference type="ARBA" id="ARBA00004604"/>
    </source>
</evidence>
<comment type="function">
    <text evidence="13">Required for proper chromosome segregation during mitosis and error-free mitotic progression.</text>
</comment>
<dbReference type="GO" id="GO:0006364">
    <property type="term" value="P:rRNA processing"/>
    <property type="evidence" value="ECO:0007669"/>
    <property type="project" value="UniProtKB-KW"/>
</dbReference>
<sequence>MAKKKEKAVEVKTDNTRGLPKSGKFWKGPKEKFRKIQNTLPKKTTQQHLKLRDDLRKIKALSKSIKEEKKNENELKKQRREENAKRREENELKNQQVQIITNTSKLKRIKKKQLRQIQKRDLDNLKAKVV</sequence>
<keyword evidence="8" id="KW-0698">rRNA processing</keyword>
<evidence type="ECO:0000256" key="12">
    <source>
        <dbReference type="ARBA" id="ARBA00023242"/>
    </source>
</evidence>
<keyword evidence="9" id="KW-0597">Phosphoprotein</keyword>
<dbReference type="PANTHER" id="PTHR13557:SF1">
    <property type="entry name" value="COILED-COIL DOMAIN-CONTAINING PROTEIN 86"/>
    <property type="match status" value="1"/>
</dbReference>
<evidence type="ECO:0000313" key="15">
    <source>
        <dbReference type="EMBL" id="CRL05015.1"/>
    </source>
</evidence>